<dbReference type="AlphaFoldDB" id="A0A6I5A5E6"/>
<organism evidence="2 3">
    <name type="scientific">Pontibacillus yanchengensis</name>
    <dbReference type="NCBI Taxonomy" id="462910"/>
    <lineage>
        <taxon>Bacteria</taxon>
        <taxon>Bacillati</taxon>
        <taxon>Bacillota</taxon>
        <taxon>Bacilli</taxon>
        <taxon>Bacillales</taxon>
        <taxon>Bacillaceae</taxon>
        <taxon>Pontibacillus</taxon>
    </lineage>
</organism>
<name>A0A6I5A5E6_9BACI</name>
<dbReference type="Proteomes" id="UP000468638">
    <property type="component" value="Unassembled WGS sequence"/>
</dbReference>
<dbReference type="Pfam" id="PF20038">
    <property type="entry name" value="HTH_59"/>
    <property type="match status" value="1"/>
</dbReference>
<accession>A0A6I5A5E6</accession>
<dbReference type="InterPro" id="IPR045403">
    <property type="entry name" value="HTH_59_Firmicutes_type"/>
</dbReference>
<reference evidence="2 3" key="1">
    <citation type="submission" date="2019-11" db="EMBL/GenBank/DDBJ databases">
        <title>Genome sequences of 17 halophilic strains isolated from different environments.</title>
        <authorList>
            <person name="Furrow R.E."/>
        </authorList>
    </citation>
    <scope>NUCLEOTIDE SEQUENCE [LARGE SCALE GENOMIC DNA]</scope>
    <source>
        <strain evidence="2 3">22514_16_FS</strain>
    </source>
</reference>
<evidence type="ECO:0000259" key="1">
    <source>
        <dbReference type="Pfam" id="PF20038"/>
    </source>
</evidence>
<comment type="caution">
    <text evidence="2">The sequence shown here is derived from an EMBL/GenBank/DDBJ whole genome shotgun (WGS) entry which is preliminary data.</text>
</comment>
<evidence type="ECO:0000313" key="3">
    <source>
        <dbReference type="Proteomes" id="UP000468638"/>
    </source>
</evidence>
<sequence>MISTVEQLKEYLPDLYEELAEKYESISDWTGVKITAPLWESNEVLNSFLLHYTTDEVVSKDSDWKTGDIFENYATTITYNRIINKGKNTYMDDLALMLKMGDVLDSVMSIKEAEKQMGLPDGTIRRDISRGKLGPHMVRKSGNTWLITKEALKEIYSDYAQEFYIFTLGFTHVDYREVSEVRSLSVHRVKSLSSLFHGSIGEIKKYEGTEYDLQETPDINGRYKEAINEGLTVLEWVISQEQFEQLMHLDLMSVDYTQSLGLFKDALATAEYIMSFSNIEDGHYHQSCRLLALNLCQSIQEHTLTATNYDILDELERVLINQDTLFSYIEELSIDSNATNYLKKEVLGKDVANIAALLKYLVESVQKQREGK</sequence>
<dbReference type="RefSeq" id="WP_160850583.1">
    <property type="nucleotide sequence ID" value="NZ_WMEQ01000017.1"/>
</dbReference>
<proteinExistence type="predicted"/>
<dbReference type="OrthoDB" id="2561769at2"/>
<evidence type="ECO:0000313" key="2">
    <source>
        <dbReference type="EMBL" id="MYL35519.1"/>
    </source>
</evidence>
<feature type="domain" description="Helix-turn-helix" evidence="1">
    <location>
        <begin position="102"/>
        <end position="156"/>
    </location>
</feature>
<dbReference type="EMBL" id="WMEQ01000017">
    <property type="protein sequence ID" value="MYL35519.1"/>
    <property type="molecule type" value="Genomic_DNA"/>
</dbReference>
<protein>
    <recommendedName>
        <fullName evidence="1">Helix-turn-helix domain-containing protein</fullName>
    </recommendedName>
</protein>
<gene>
    <name evidence="2" type="ORF">GLW05_18225</name>
</gene>